<dbReference type="Proteomes" id="UP000291758">
    <property type="component" value="Chromosome"/>
</dbReference>
<dbReference type="AlphaFoldDB" id="A0A4P6EM02"/>
<dbReference type="Gene3D" id="3.40.50.2000">
    <property type="entry name" value="Glycogen Phosphorylase B"/>
    <property type="match status" value="1"/>
</dbReference>
<keyword evidence="4" id="KW-1185">Reference proteome</keyword>
<dbReference type="PANTHER" id="PTHR46401">
    <property type="entry name" value="GLYCOSYLTRANSFERASE WBBK-RELATED"/>
    <property type="match status" value="1"/>
</dbReference>
<sequence>MTRSHRTAGVRLDRTVLAPRLATLAATLGRPSPAVDDPGEAVSRLVDASDRAEVWLALAVLSGRLPDESTVVETVRAAEFDPTALLAAAEAEATDLSVARTVRVESERVLVDVAHTASTTLMTGIQRVVRETVRRWQRDHDVLTVSWTAEWDALRTLTPAEADRIAHAKAADEDETVRGTQEIVVPWRSRYVLPEVALDTPRVARMRALARFSGNAFAAIGYDLIPLTTGETTAPAMPGAFAGATTVMRYAEHVTPISEASAVEYRGWRTTLAATGIQGPRITAVELPVESVAVSDAAMEATAERLLVGGLPMVLVVGSHEPRKNHLAVLHAAEVLWREGQRFSLTFVGGNSWGSEEFSAQLLDLQRADRPVESISKVSEDLLWAAYRLARFTVFPSFNEGFGLPVAESLSVGTPAITSDFGSMAEIAALGGALTVDPRSDVSIRDAMRRLLADDDLRARLSEAALGRPRRSWDEYAKGVWAHLGTAPTTSDSGS</sequence>
<dbReference type="Pfam" id="PF00534">
    <property type="entry name" value="Glycos_transf_1"/>
    <property type="match status" value="1"/>
</dbReference>
<dbReference type="EMBL" id="CP035495">
    <property type="protein sequence ID" value="QAY63405.1"/>
    <property type="molecule type" value="Genomic_DNA"/>
</dbReference>
<dbReference type="InterPro" id="IPR001296">
    <property type="entry name" value="Glyco_trans_1"/>
</dbReference>
<dbReference type="OrthoDB" id="9801609at2"/>
<protein>
    <submittedName>
        <fullName evidence="3">Glycosyltransferase family 1 protein</fullName>
    </submittedName>
</protein>
<organism evidence="3 4">
    <name type="scientific">Xylanimonas allomyrinae</name>
    <dbReference type="NCBI Taxonomy" id="2509459"/>
    <lineage>
        <taxon>Bacteria</taxon>
        <taxon>Bacillati</taxon>
        <taxon>Actinomycetota</taxon>
        <taxon>Actinomycetes</taxon>
        <taxon>Micrococcales</taxon>
        <taxon>Promicromonosporaceae</taxon>
        <taxon>Xylanimonas</taxon>
    </lineage>
</organism>
<evidence type="ECO:0000313" key="4">
    <source>
        <dbReference type="Proteomes" id="UP000291758"/>
    </source>
</evidence>
<gene>
    <name evidence="3" type="ORF">ET495_09235</name>
</gene>
<evidence type="ECO:0000313" key="3">
    <source>
        <dbReference type="EMBL" id="QAY63405.1"/>
    </source>
</evidence>
<feature type="domain" description="Glycosyl transferase family 1" evidence="2">
    <location>
        <begin position="309"/>
        <end position="465"/>
    </location>
</feature>
<reference evidence="3 4" key="1">
    <citation type="submission" date="2019-01" db="EMBL/GenBank/DDBJ databases">
        <title>Genome sequencing of strain 2JSPR-7.</title>
        <authorList>
            <person name="Heo J."/>
            <person name="Kim S.-J."/>
            <person name="Kim J.-S."/>
            <person name="Hong S.-B."/>
            <person name="Kwon S.-W."/>
        </authorList>
    </citation>
    <scope>NUCLEOTIDE SEQUENCE [LARGE SCALE GENOMIC DNA]</scope>
    <source>
        <strain evidence="3 4">2JSPR-7</strain>
    </source>
</reference>
<accession>A0A4P6EM02</accession>
<dbReference type="PANTHER" id="PTHR46401:SF2">
    <property type="entry name" value="GLYCOSYLTRANSFERASE WBBK-RELATED"/>
    <property type="match status" value="1"/>
</dbReference>
<evidence type="ECO:0000256" key="1">
    <source>
        <dbReference type="ARBA" id="ARBA00022679"/>
    </source>
</evidence>
<dbReference type="SUPFAM" id="SSF53756">
    <property type="entry name" value="UDP-Glycosyltransferase/glycogen phosphorylase"/>
    <property type="match status" value="1"/>
</dbReference>
<evidence type="ECO:0000259" key="2">
    <source>
        <dbReference type="Pfam" id="PF00534"/>
    </source>
</evidence>
<dbReference type="KEGG" id="xyl:ET495_09235"/>
<keyword evidence="1 3" id="KW-0808">Transferase</keyword>
<dbReference type="CDD" id="cd03809">
    <property type="entry name" value="GT4_MtfB-like"/>
    <property type="match status" value="1"/>
</dbReference>
<dbReference type="RefSeq" id="WP_129204472.1">
    <property type="nucleotide sequence ID" value="NZ_CP035495.1"/>
</dbReference>
<name>A0A4P6EM02_9MICO</name>
<dbReference type="GO" id="GO:0016757">
    <property type="term" value="F:glycosyltransferase activity"/>
    <property type="evidence" value="ECO:0007669"/>
    <property type="project" value="InterPro"/>
</dbReference>
<proteinExistence type="predicted"/>